<dbReference type="PANTHER" id="PTHR46743">
    <property type="entry name" value="TEICHOIC ACIDS EXPORT ATP-BINDING PROTEIN TAGH"/>
    <property type="match status" value="1"/>
</dbReference>
<comment type="similarity">
    <text evidence="1">Belongs to the ABC transporter superfamily.</text>
</comment>
<gene>
    <name evidence="6" type="ORF">GCM10023342_10690</name>
</gene>
<dbReference type="InterPro" id="IPR003593">
    <property type="entry name" value="AAA+_ATPase"/>
</dbReference>
<comment type="caution">
    <text evidence="6">The sequence shown here is derived from an EMBL/GenBank/DDBJ whole genome shotgun (WGS) entry which is preliminary data.</text>
</comment>
<dbReference type="InterPro" id="IPR017871">
    <property type="entry name" value="ABC_transporter-like_CS"/>
</dbReference>
<keyword evidence="4 6" id="KW-0067">ATP-binding</keyword>
<dbReference type="Gene3D" id="3.40.50.300">
    <property type="entry name" value="P-loop containing nucleotide triphosphate hydrolases"/>
    <property type="match status" value="1"/>
</dbReference>
<dbReference type="InterPro" id="IPR050683">
    <property type="entry name" value="Bact_Polysacc_Export_ATP-bd"/>
</dbReference>
<dbReference type="Gene3D" id="2.70.50.60">
    <property type="entry name" value="abc- transporter (atp binding component) like domain"/>
    <property type="match status" value="1"/>
</dbReference>
<sequence length="415" mass="45849">MIEIQGLSKTFKLFHRPLDRFFEAVTGKCRHTSYHALQDISFQVAPGEVLGVLGRNGAGKSTLLKLLTGVLLPDSGTIHIDGRITGLLELGTGFNPELTGLQNITANGLMLGMSHEEIDAKRDTIVEFSELGGYIDEPLRTYSSGMSMRLAFAIAIHADPRCFLVDEALSVGDGYFQQKCMKRIREFKNGGGSILFVSHDLNAVKMLCDRALVIEGGQLAYNGNADDAVNLYNRIMARQAEEEEGRHQQRNDRAYGSGEISVVDGSLFGENSLSSTLASGERLELDLTLEAREAVDDVTLGVLIRDRFGQDIFGVNTFQLGQTFSLRAGERQQARLRLDANIAPGKYTVTVALHSREHHLEDCYWWCDSYLQFEVAGYKQHLFSGICRLPTDIQMTPVAAAQHAGQPTERQESQS</sequence>
<dbReference type="GO" id="GO:0005524">
    <property type="term" value="F:ATP binding"/>
    <property type="evidence" value="ECO:0007669"/>
    <property type="project" value="UniProtKB-KW"/>
</dbReference>
<dbReference type="SMART" id="SM00382">
    <property type="entry name" value="AAA"/>
    <property type="match status" value="1"/>
</dbReference>
<keyword evidence="2" id="KW-0813">Transport</keyword>
<evidence type="ECO:0000313" key="7">
    <source>
        <dbReference type="Proteomes" id="UP001500074"/>
    </source>
</evidence>
<dbReference type="InterPro" id="IPR003439">
    <property type="entry name" value="ABC_transporter-like_ATP-bd"/>
</dbReference>
<reference evidence="7" key="1">
    <citation type="journal article" date="2019" name="Int. J. Syst. Evol. Microbiol.">
        <title>The Global Catalogue of Microorganisms (GCM) 10K type strain sequencing project: providing services to taxonomists for standard genome sequencing and annotation.</title>
        <authorList>
            <consortium name="The Broad Institute Genomics Platform"/>
            <consortium name="The Broad Institute Genome Sequencing Center for Infectious Disease"/>
            <person name="Wu L."/>
            <person name="Ma J."/>
        </authorList>
    </citation>
    <scope>NUCLEOTIDE SEQUENCE [LARGE SCALE GENOMIC DNA]</scope>
    <source>
        <strain evidence="7">JCM 18472</strain>
    </source>
</reference>
<dbReference type="PROSITE" id="PS00211">
    <property type="entry name" value="ABC_TRANSPORTER_1"/>
    <property type="match status" value="1"/>
</dbReference>
<name>A0ABP9R8T2_9GAMM</name>
<evidence type="ECO:0000256" key="1">
    <source>
        <dbReference type="ARBA" id="ARBA00005417"/>
    </source>
</evidence>
<feature type="domain" description="ABC transporter" evidence="5">
    <location>
        <begin position="2"/>
        <end position="241"/>
    </location>
</feature>
<dbReference type="Pfam" id="PF14524">
    <property type="entry name" value="Wzt_C"/>
    <property type="match status" value="1"/>
</dbReference>
<proteinExistence type="inferred from homology"/>
<dbReference type="InterPro" id="IPR029439">
    <property type="entry name" value="Wzt_C"/>
</dbReference>
<evidence type="ECO:0000256" key="4">
    <source>
        <dbReference type="ARBA" id="ARBA00022840"/>
    </source>
</evidence>
<protein>
    <submittedName>
        <fullName evidence="6">ABC transporter ATP-binding protein</fullName>
    </submittedName>
</protein>
<dbReference type="PROSITE" id="PS50893">
    <property type="entry name" value="ABC_TRANSPORTER_2"/>
    <property type="match status" value="1"/>
</dbReference>
<dbReference type="RefSeq" id="WP_035575307.1">
    <property type="nucleotide sequence ID" value="NZ_BAABKI010000012.1"/>
</dbReference>
<dbReference type="Pfam" id="PF00005">
    <property type="entry name" value="ABC_tran"/>
    <property type="match status" value="1"/>
</dbReference>
<evidence type="ECO:0000256" key="3">
    <source>
        <dbReference type="ARBA" id="ARBA00022741"/>
    </source>
</evidence>
<keyword evidence="7" id="KW-1185">Reference proteome</keyword>
<dbReference type="CDD" id="cd10147">
    <property type="entry name" value="Wzt_C-like"/>
    <property type="match status" value="1"/>
</dbReference>
<keyword evidence="3" id="KW-0547">Nucleotide-binding</keyword>
<evidence type="ECO:0000256" key="2">
    <source>
        <dbReference type="ARBA" id="ARBA00022448"/>
    </source>
</evidence>
<dbReference type="InterPro" id="IPR015860">
    <property type="entry name" value="ABC_transpr_TagH-like"/>
</dbReference>
<dbReference type="Proteomes" id="UP001500074">
    <property type="component" value="Unassembled WGS sequence"/>
</dbReference>
<dbReference type="CDD" id="cd03220">
    <property type="entry name" value="ABC_KpsT_Wzt"/>
    <property type="match status" value="1"/>
</dbReference>
<dbReference type="SUPFAM" id="SSF52540">
    <property type="entry name" value="P-loop containing nucleoside triphosphate hydrolases"/>
    <property type="match status" value="1"/>
</dbReference>
<dbReference type="InterPro" id="IPR027417">
    <property type="entry name" value="P-loop_NTPase"/>
</dbReference>
<organism evidence="6 7">
    <name type="scientific">Modicisalibacter zincidurans</name>
    <dbReference type="NCBI Taxonomy" id="1178777"/>
    <lineage>
        <taxon>Bacteria</taxon>
        <taxon>Pseudomonadati</taxon>
        <taxon>Pseudomonadota</taxon>
        <taxon>Gammaproteobacteria</taxon>
        <taxon>Oceanospirillales</taxon>
        <taxon>Halomonadaceae</taxon>
        <taxon>Modicisalibacter</taxon>
    </lineage>
</organism>
<evidence type="ECO:0000259" key="5">
    <source>
        <dbReference type="PROSITE" id="PS50893"/>
    </source>
</evidence>
<evidence type="ECO:0000313" key="6">
    <source>
        <dbReference type="EMBL" id="GAA5172979.1"/>
    </source>
</evidence>
<accession>A0ABP9R8T2</accession>
<dbReference type="EMBL" id="BAABKI010000012">
    <property type="protein sequence ID" value="GAA5172979.1"/>
    <property type="molecule type" value="Genomic_DNA"/>
</dbReference>
<dbReference type="PANTHER" id="PTHR46743:SF2">
    <property type="entry name" value="TEICHOIC ACIDS EXPORT ATP-BINDING PROTEIN TAGH"/>
    <property type="match status" value="1"/>
</dbReference>